<dbReference type="Proteomes" id="UP000600946">
    <property type="component" value="Unassembled WGS sequence"/>
</dbReference>
<reference evidence="3" key="1">
    <citation type="journal article" date="2019" name="Int. J. Syst. Evol. Microbiol.">
        <title>The Global Catalogue of Microorganisms (GCM) 10K type strain sequencing project: providing services to taxonomists for standard genome sequencing and annotation.</title>
        <authorList>
            <consortium name="The Broad Institute Genomics Platform"/>
            <consortium name="The Broad Institute Genome Sequencing Center for Infectious Disease"/>
            <person name="Wu L."/>
            <person name="Ma J."/>
        </authorList>
    </citation>
    <scope>NUCLEOTIDE SEQUENCE [LARGE SCALE GENOMIC DNA]</scope>
    <source>
        <strain evidence="3">JCM 4594</strain>
    </source>
</reference>
<dbReference type="GeneID" id="96295499"/>
<gene>
    <name evidence="2" type="ORF">GCM10010326_76770</name>
</gene>
<keyword evidence="3" id="KW-1185">Reference proteome</keyword>
<dbReference type="RefSeq" id="WP_190029591.1">
    <property type="nucleotide sequence ID" value="NZ_BMUU01000026.1"/>
</dbReference>
<accession>A0ABQ3B223</accession>
<evidence type="ECO:0000313" key="2">
    <source>
        <dbReference type="EMBL" id="GGY71244.1"/>
    </source>
</evidence>
<evidence type="ECO:0000313" key="3">
    <source>
        <dbReference type="Proteomes" id="UP000600946"/>
    </source>
</evidence>
<sequence length="70" mass="7493">MNDQPEPLTDKQRDDHPQATAEWGATTQRMLDVAALAFRASAAQFADLVAAMRNAGRQDGFGLCTGGDDV</sequence>
<dbReference type="EMBL" id="BMUU01000026">
    <property type="protein sequence ID" value="GGY71244.1"/>
    <property type="molecule type" value="Genomic_DNA"/>
</dbReference>
<feature type="region of interest" description="Disordered" evidence="1">
    <location>
        <begin position="1"/>
        <end position="20"/>
    </location>
</feature>
<protein>
    <submittedName>
        <fullName evidence="2">Uncharacterized protein</fullName>
    </submittedName>
</protein>
<proteinExistence type="predicted"/>
<comment type="caution">
    <text evidence="2">The sequence shown here is derived from an EMBL/GenBank/DDBJ whole genome shotgun (WGS) entry which is preliminary data.</text>
</comment>
<feature type="compositionally biased region" description="Basic and acidic residues" evidence="1">
    <location>
        <begin position="8"/>
        <end position="17"/>
    </location>
</feature>
<evidence type="ECO:0000256" key="1">
    <source>
        <dbReference type="SAM" id="MobiDB-lite"/>
    </source>
</evidence>
<organism evidence="2 3">
    <name type="scientific">Streptomyces xanthochromogenes</name>
    <dbReference type="NCBI Taxonomy" id="67384"/>
    <lineage>
        <taxon>Bacteria</taxon>
        <taxon>Bacillati</taxon>
        <taxon>Actinomycetota</taxon>
        <taxon>Actinomycetes</taxon>
        <taxon>Kitasatosporales</taxon>
        <taxon>Streptomycetaceae</taxon>
        <taxon>Streptomyces</taxon>
    </lineage>
</organism>
<name>A0ABQ3B223_9ACTN</name>